<gene>
    <name evidence="1" type="ORF">GCM10010094_75440</name>
</gene>
<reference evidence="1" key="1">
    <citation type="journal article" date="2014" name="Int. J. Syst. Evol. Microbiol.">
        <title>Complete genome sequence of Corynebacterium casei LMG S-19264T (=DSM 44701T), isolated from a smear-ripened cheese.</title>
        <authorList>
            <consortium name="US DOE Joint Genome Institute (JGI-PGF)"/>
            <person name="Walter F."/>
            <person name="Albersmeier A."/>
            <person name="Kalinowski J."/>
            <person name="Ruckert C."/>
        </authorList>
    </citation>
    <scope>NUCLEOTIDE SEQUENCE</scope>
    <source>
        <strain evidence="1">JCM 3035</strain>
    </source>
</reference>
<proteinExistence type="predicted"/>
<dbReference type="InterPro" id="IPR011856">
    <property type="entry name" value="tRNA_endonuc-like_dom_sf"/>
</dbReference>
<accession>A0A917REA1</accession>
<dbReference type="RefSeq" id="WP_189326246.1">
    <property type="nucleotide sequence ID" value="NZ_BMPQ01000029.1"/>
</dbReference>
<dbReference type="Proteomes" id="UP000637788">
    <property type="component" value="Unassembled WGS sequence"/>
</dbReference>
<dbReference type="EMBL" id="BMPQ01000029">
    <property type="protein sequence ID" value="GGL03444.1"/>
    <property type="molecule type" value="Genomic_DNA"/>
</dbReference>
<evidence type="ECO:0000313" key="1">
    <source>
        <dbReference type="EMBL" id="GGL03444.1"/>
    </source>
</evidence>
<evidence type="ECO:0008006" key="3">
    <source>
        <dbReference type="Google" id="ProtNLM"/>
    </source>
</evidence>
<sequence length="154" mass="16925">MDGSRVLPQGHWQNCDKQALGAAGELIAAAQCALLGHQVYRPVADDRGIDLLIDLGAGRHIEVQVKAVRPPQGSYTFMPKKHFPLEPYRAVLLIVFPPDADQPSLFLIPAPAWANASSPLTSYKEEYGININAKWRDQLAPWEFRAQLAALTVG</sequence>
<dbReference type="Gene3D" id="3.40.1350.10">
    <property type="match status" value="1"/>
</dbReference>
<evidence type="ECO:0000313" key="2">
    <source>
        <dbReference type="Proteomes" id="UP000637788"/>
    </source>
</evidence>
<name>A0A917REA1_9ACTN</name>
<comment type="caution">
    <text evidence="1">The sequence shown here is derived from an EMBL/GenBank/DDBJ whole genome shotgun (WGS) entry which is preliminary data.</text>
</comment>
<keyword evidence="2" id="KW-1185">Reference proteome</keyword>
<organism evidence="1 2">
    <name type="scientific">Streptomyces flaveus</name>
    <dbReference type="NCBI Taxonomy" id="66370"/>
    <lineage>
        <taxon>Bacteria</taxon>
        <taxon>Bacillati</taxon>
        <taxon>Actinomycetota</taxon>
        <taxon>Actinomycetes</taxon>
        <taxon>Kitasatosporales</taxon>
        <taxon>Streptomycetaceae</taxon>
        <taxon>Streptomyces</taxon>
        <taxon>Streptomyces aurantiacus group</taxon>
    </lineage>
</organism>
<dbReference type="GO" id="GO:0003676">
    <property type="term" value="F:nucleic acid binding"/>
    <property type="evidence" value="ECO:0007669"/>
    <property type="project" value="InterPro"/>
</dbReference>
<reference evidence="1" key="2">
    <citation type="submission" date="2020-09" db="EMBL/GenBank/DDBJ databases">
        <authorList>
            <person name="Sun Q."/>
            <person name="Ohkuma M."/>
        </authorList>
    </citation>
    <scope>NUCLEOTIDE SEQUENCE</scope>
    <source>
        <strain evidence="1">JCM 3035</strain>
    </source>
</reference>
<protein>
    <recommendedName>
        <fullName evidence="3">DUF4365 domain-containing protein</fullName>
    </recommendedName>
</protein>
<dbReference type="AlphaFoldDB" id="A0A917REA1"/>